<dbReference type="GO" id="GO:0003677">
    <property type="term" value="F:DNA binding"/>
    <property type="evidence" value="ECO:0007669"/>
    <property type="project" value="UniProtKB-KW"/>
</dbReference>
<dbReference type="PANTHER" id="PTHR30126">
    <property type="entry name" value="HTH-TYPE TRANSCRIPTIONAL REGULATOR"/>
    <property type="match status" value="1"/>
</dbReference>
<name>A0ABU0AWG6_9FIRM</name>
<evidence type="ECO:0000256" key="4">
    <source>
        <dbReference type="ARBA" id="ARBA00023163"/>
    </source>
</evidence>
<dbReference type="RefSeq" id="WP_307495169.1">
    <property type="nucleotide sequence ID" value="NZ_JAUSTN010000005.1"/>
</dbReference>
<reference evidence="6 7" key="1">
    <citation type="submission" date="2023-07" db="EMBL/GenBank/DDBJ databases">
        <title>Genomic Encyclopedia of Type Strains, Phase IV (KMG-IV): sequencing the most valuable type-strain genomes for metagenomic binning, comparative biology and taxonomic classification.</title>
        <authorList>
            <person name="Goeker M."/>
        </authorList>
    </citation>
    <scope>NUCLEOTIDE SEQUENCE [LARGE SCALE GENOMIC DNA]</scope>
    <source>
        <strain evidence="6 7">DSM 22616</strain>
    </source>
</reference>
<dbReference type="PRINTS" id="PR00039">
    <property type="entry name" value="HTHLYSR"/>
</dbReference>
<accession>A0ABU0AWG6</accession>
<evidence type="ECO:0000256" key="1">
    <source>
        <dbReference type="ARBA" id="ARBA00009437"/>
    </source>
</evidence>
<keyword evidence="3 6" id="KW-0238">DNA-binding</keyword>
<dbReference type="InterPro" id="IPR036390">
    <property type="entry name" value="WH_DNA-bd_sf"/>
</dbReference>
<dbReference type="EMBL" id="JAUSTN010000005">
    <property type="protein sequence ID" value="MDQ0275152.1"/>
    <property type="molecule type" value="Genomic_DNA"/>
</dbReference>
<dbReference type="Pfam" id="PF00126">
    <property type="entry name" value="HTH_1"/>
    <property type="match status" value="1"/>
</dbReference>
<dbReference type="Proteomes" id="UP001236559">
    <property type="component" value="Unassembled WGS sequence"/>
</dbReference>
<comment type="caution">
    <text evidence="6">The sequence shown here is derived from an EMBL/GenBank/DDBJ whole genome shotgun (WGS) entry which is preliminary data.</text>
</comment>
<dbReference type="PROSITE" id="PS50931">
    <property type="entry name" value="HTH_LYSR"/>
    <property type="match status" value="1"/>
</dbReference>
<evidence type="ECO:0000259" key="5">
    <source>
        <dbReference type="PROSITE" id="PS50931"/>
    </source>
</evidence>
<organism evidence="6 7">
    <name type="scientific">Peptoniphilus koenoeneniae</name>
    <dbReference type="NCBI Taxonomy" id="507751"/>
    <lineage>
        <taxon>Bacteria</taxon>
        <taxon>Bacillati</taxon>
        <taxon>Bacillota</taxon>
        <taxon>Tissierellia</taxon>
        <taxon>Tissierellales</taxon>
        <taxon>Peptoniphilaceae</taxon>
        <taxon>Peptoniphilus</taxon>
    </lineage>
</organism>
<evidence type="ECO:0000256" key="2">
    <source>
        <dbReference type="ARBA" id="ARBA00023015"/>
    </source>
</evidence>
<evidence type="ECO:0000313" key="6">
    <source>
        <dbReference type="EMBL" id="MDQ0275152.1"/>
    </source>
</evidence>
<gene>
    <name evidence="6" type="ORF">J2S72_001176</name>
</gene>
<dbReference type="Gene3D" id="1.10.10.10">
    <property type="entry name" value="Winged helix-like DNA-binding domain superfamily/Winged helix DNA-binding domain"/>
    <property type="match status" value="1"/>
</dbReference>
<comment type="similarity">
    <text evidence="1">Belongs to the LysR transcriptional regulatory family.</text>
</comment>
<dbReference type="PANTHER" id="PTHR30126:SF40">
    <property type="entry name" value="HTH-TYPE TRANSCRIPTIONAL REGULATOR GLTR"/>
    <property type="match status" value="1"/>
</dbReference>
<keyword evidence="7" id="KW-1185">Reference proteome</keyword>
<keyword evidence="4" id="KW-0804">Transcription</keyword>
<dbReference type="InterPro" id="IPR036388">
    <property type="entry name" value="WH-like_DNA-bd_sf"/>
</dbReference>
<proteinExistence type="inferred from homology"/>
<dbReference type="SUPFAM" id="SSF46785">
    <property type="entry name" value="Winged helix' DNA-binding domain"/>
    <property type="match status" value="1"/>
</dbReference>
<feature type="domain" description="HTH lysR-type" evidence="5">
    <location>
        <begin position="1"/>
        <end position="58"/>
    </location>
</feature>
<dbReference type="InterPro" id="IPR000847">
    <property type="entry name" value="LysR_HTH_N"/>
</dbReference>
<keyword evidence="2" id="KW-0805">Transcription regulation</keyword>
<evidence type="ECO:0000313" key="7">
    <source>
        <dbReference type="Proteomes" id="UP001236559"/>
    </source>
</evidence>
<protein>
    <submittedName>
        <fullName evidence="6">DNA-binding transcriptional LysR family regulator</fullName>
    </submittedName>
</protein>
<sequence length="273" mass="31846">MTLRDLEIFLEVANTKNMSKAGENLHISQPTVSHAIAQIEKEFNVVLFERVSKSLFLSDAGYKLYHSSKKLLRDFEDISLELLNTSLIKIGISEDVPLDLIEKFKRNLENKYDICLKFVLKDSNVLKKLFENNELDCLFLGENLFSYKDDLDFIDLNFVLCTKKENLSLSPHNLKFISWSNSYPIKVLKALKEKYILDTAWESSSLDSVLKLLELGPYFAFLPEIISKNYEIISDINFKKRFILHYKKDKFITKEFKILLNEFKSIKENGLVF</sequence>
<evidence type="ECO:0000256" key="3">
    <source>
        <dbReference type="ARBA" id="ARBA00023125"/>
    </source>
</evidence>